<feature type="transmembrane region" description="Helical" evidence="6">
    <location>
        <begin position="167"/>
        <end position="185"/>
    </location>
</feature>
<feature type="domain" description="EamA" evidence="7">
    <location>
        <begin position="17"/>
        <end position="150"/>
    </location>
</feature>
<dbReference type="SUPFAM" id="SSF103481">
    <property type="entry name" value="Multidrug resistance efflux transporter EmrE"/>
    <property type="match status" value="2"/>
</dbReference>
<evidence type="ECO:0000313" key="8">
    <source>
        <dbReference type="EMBL" id="TSE35282.1"/>
    </source>
</evidence>
<evidence type="ECO:0000259" key="7">
    <source>
        <dbReference type="Pfam" id="PF00892"/>
    </source>
</evidence>
<keyword evidence="3 6" id="KW-0812">Transmembrane</keyword>
<comment type="subcellular location">
    <subcellularLocation>
        <location evidence="1">Cell membrane</location>
        <topology evidence="1">Multi-pass membrane protein</topology>
    </subcellularLocation>
</comment>
<name>A0A554XHH9_9BURK</name>
<proteinExistence type="predicted"/>
<evidence type="ECO:0000256" key="1">
    <source>
        <dbReference type="ARBA" id="ARBA00004651"/>
    </source>
</evidence>
<dbReference type="PANTHER" id="PTHR32322">
    <property type="entry name" value="INNER MEMBRANE TRANSPORTER"/>
    <property type="match status" value="1"/>
</dbReference>
<comment type="caution">
    <text evidence="8">The sequence shown here is derived from an EMBL/GenBank/DDBJ whole genome shotgun (WGS) entry which is preliminary data.</text>
</comment>
<feature type="domain" description="EamA" evidence="7">
    <location>
        <begin position="163"/>
        <end position="300"/>
    </location>
</feature>
<accession>A0A554XHH9</accession>
<feature type="transmembrane region" description="Helical" evidence="6">
    <location>
        <begin position="135"/>
        <end position="155"/>
    </location>
</feature>
<dbReference type="AlphaFoldDB" id="A0A554XHH9"/>
<feature type="transmembrane region" description="Helical" evidence="6">
    <location>
        <begin position="104"/>
        <end position="123"/>
    </location>
</feature>
<evidence type="ECO:0000256" key="5">
    <source>
        <dbReference type="ARBA" id="ARBA00023136"/>
    </source>
</evidence>
<feature type="transmembrane region" description="Helical" evidence="6">
    <location>
        <begin position="76"/>
        <end position="98"/>
    </location>
</feature>
<dbReference type="InterPro" id="IPR037185">
    <property type="entry name" value="EmrE-like"/>
</dbReference>
<evidence type="ECO:0000313" key="9">
    <source>
        <dbReference type="Proteomes" id="UP000318294"/>
    </source>
</evidence>
<keyword evidence="2" id="KW-1003">Cell membrane</keyword>
<feature type="transmembrane region" description="Helical" evidence="6">
    <location>
        <begin position="283"/>
        <end position="300"/>
    </location>
</feature>
<dbReference type="Proteomes" id="UP000318294">
    <property type="component" value="Unassembled WGS sequence"/>
</dbReference>
<dbReference type="InterPro" id="IPR000620">
    <property type="entry name" value="EamA_dom"/>
</dbReference>
<sequence>MSTAALPQDRKAHLDTLAITLLVVCCAFWGFQQILIKVAGREIAPMWQAALRMWGATALLWLWCRGRRVPLFERDGSLPAGLLVGALFAAEFVCLYVGLQYTAASRLTVFLYTSPFWVALLVPRFVPSERLRVRQWLGLCLAFAAVVLAFAEALTQPVAAQQWWGDALGLAAGLFWGLTTVAIRSTRIAQVSAEKSLFYQLGVTAAVTPVLSLLWGEPWGWSYSAMAWGSVFLQTAVGAFATYLAWMWMLRHYPATRVATFTFLTPLFALVFGVALLDEPLTLQLLLALGGVTAGIVLVSRR</sequence>
<keyword evidence="5 6" id="KW-0472">Membrane</keyword>
<dbReference type="RefSeq" id="WP_236640223.1">
    <property type="nucleotide sequence ID" value="NZ_VJON01000009.1"/>
</dbReference>
<gene>
    <name evidence="8" type="ORF">Tchar_00893</name>
</gene>
<evidence type="ECO:0000256" key="3">
    <source>
        <dbReference type="ARBA" id="ARBA00022692"/>
    </source>
</evidence>
<dbReference type="InterPro" id="IPR050638">
    <property type="entry name" value="AA-Vitamin_Transporters"/>
</dbReference>
<feature type="transmembrane region" description="Helical" evidence="6">
    <location>
        <begin position="197"/>
        <end position="215"/>
    </location>
</feature>
<evidence type="ECO:0000256" key="4">
    <source>
        <dbReference type="ARBA" id="ARBA00022989"/>
    </source>
</evidence>
<organism evidence="8 9">
    <name type="scientific">Tepidimonas charontis</name>
    <dbReference type="NCBI Taxonomy" id="2267262"/>
    <lineage>
        <taxon>Bacteria</taxon>
        <taxon>Pseudomonadati</taxon>
        <taxon>Pseudomonadota</taxon>
        <taxon>Betaproteobacteria</taxon>
        <taxon>Burkholderiales</taxon>
        <taxon>Tepidimonas</taxon>
    </lineage>
</organism>
<dbReference type="EMBL" id="VJON01000009">
    <property type="protein sequence ID" value="TSE35282.1"/>
    <property type="molecule type" value="Genomic_DNA"/>
</dbReference>
<dbReference type="Pfam" id="PF00892">
    <property type="entry name" value="EamA"/>
    <property type="match status" value="2"/>
</dbReference>
<keyword evidence="9" id="KW-1185">Reference proteome</keyword>
<dbReference type="GO" id="GO:0005886">
    <property type="term" value="C:plasma membrane"/>
    <property type="evidence" value="ECO:0007669"/>
    <property type="project" value="UniProtKB-SubCell"/>
</dbReference>
<protein>
    <submittedName>
        <fullName evidence="8">Carboxylate/amino acid/amine transporter</fullName>
    </submittedName>
</protein>
<feature type="transmembrane region" description="Helical" evidence="6">
    <location>
        <begin position="258"/>
        <end position="277"/>
    </location>
</feature>
<feature type="transmembrane region" description="Helical" evidence="6">
    <location>
        <begin position="43"/>
        <end position="64"/>
    </location>
</feature>
<dbReference type="PANTHER" id="PTHR32322:SF18">
    <property type="entry name" value="S-ADENOSYLMETHIONINE_S-ADENOSYLHOMOCYSTEINE TRANSPORTER"/>
    <property type="match status" value="1"/>
</dbReference>
<keyword evidence="4 6" id="KW-1133">Transmembrane helix</keyword>
<evidence type="ECO:0000256" key="6">
    <source>
        <dbReference type="SAM" id="Phobius"/>
    </source>
</evidence>
<reference evidence="8 9" key="1">
    <citation type="submission" date="2019-07" db="EMBL/GenBank/DDBJ databases">
        <title>Tepidimonas charontis SPSP-6 draft genome.</title>
        <authorList>
            <person name="Da Costa M.S."/>
            <person name="Froufe H.J.C."/>
            <person name="Egas C."/>
            <person name="Albuquerque L."/>
        </authorList>
    </citation>
    <scope>NUCLEOTIDE SEQUENCE [LARGE SCALE GENOMIC DNA]</scope>
    <source>
        <strain evidence="8 9">SPSP-6</strain>
    </source>
</reference>
<feature type="transmembrane region" description="Helical" evidence="6">
    <location>
        <begin position="12"/>
        <end position="31"/>
    </location>
</feature>
<feature type="transmembrane region" description="Helical" evidence="6">
    <location>
        <begin position="227"/>
        <end position="246"/>
    </location>
</feature>
<evidence type="ECO:0000256" key="2">
    <source>
        <dbReference type="ARBA" id="ARBA00022475"/>
    </source>
</evidence>